<evidence type="ECO:0000256" key="1">
    <source>
        <dbReference type="ARBA" id="ARBA00010815"/>
    </source>
</evidence>
<dbReference type="Pfam" id="PF02353">
    <property type="entry name" value="CMAS"/>
    <property type="match status" value="1"/>
</dbReference>
<organism evidence="6 7">
    <name type="scientific">Metallococcus carri</name>
    <dbReference type="NCBI Taxonomy" id="1656884"/>
    <lineage>
        <taxon>Bacteria</taxon>
        <taxon>Bacillati</taxon>
        <taxon>Actinomycetota</taxon>
        <taxon>Actinomycetes</taxon>
        <taxon>Micrococcales</taxon>
        <taxon>Dermacoccaceae</taxon>
        <taxon>Metallococcus</taxon>
    </lineage>
</organism>
<evidence type="ECO:0000256" key="2">
    <source>
        <dbReference type="ARBA" id="ARBA00022603"/>
    </source>
</evidence>
<name>A0A967E8T8_9MICO</name>
<gene>
    <name evidence="6" type="ORF">G9U51_01865</name>
</gene>
<evidence type="ECO:0000256" key="4">
    <source>
        <dbReference type="ARBA" id="ARBA00022691"/>
    </source>
</evidence>
<dbReference type="RefSeq" id="WP_166192230.1">
    <property type="nucleotide sequence ID" value="NZ_JAAOIV010000001.1"/>
</dbReference>
<evidence type="ECO:0000313" key="7">
    <source>
        <dbReference type="Proteomes" id="UP000744769"/>
    </source>
</evidence>
<evidence type="ECO:0000256" key="5">
    <source>
        <dbReference type="ARBA" id="ARBA00023098"/>
    </source>
</evidence>
<protein>
    <submittedName>
        <fullName evidence="6">Methyltransferase domain-containing protein</fullName>
    </submittedName>
</protein>
<comment type="caution">
    <text evidence="6">The sequence shown here is derived from an EMBL/GenBank/DDBJ whole genome shotgun (WGS) entry which is preliminary data.</text>
</comment>
<dbReference type="InterPro" id="IPR029063">
    <property type="entry name" value="SAM-dependent_MTases_sf"/>
</dbReference>
<dbReference type="InterPro" id="IPR003333">
    <property type="entry name" value="CMAS"/>
</dbReference>
<keyword evidence="3" id="KW-0808">Transferase</keyword>
<dbReference type="InterPro" id="IPR050723">
    <property type="entry name" value="CFA/CMAS"/>
</dbReference>
<keyword evidence="7" id="KW-1185">Reference proteome</keyword>
<dbReference type="SUPFAM" id="SSF53335">
    <property type="entry name" value="S-adenosyl-L-methionine-dependent methyltransferases"/>
    <property type="match status" value="1"/>
</dbReference>
<evidence type="ECO:0000256" key="3">
    <source>
        <dbReference type="ARBA" id="ARBA00022679"/>
    </source>
</evidence>
<dbReference type="GO" id="GO:0008610">
    <property type="term" value="P:lipid biosynthetic process"/>
    <property type="evidence" value="ECO:0007669"/>
    <property type="project" value="InterPro"/>
</dbReference>
<dbReference type="EMBL" id="JAAOIV010000001">
    <property type="protein sequence ID" value="NHN54525.1"/>
    <property type="molecule type" value="Genomic_DNA"/>
</dbReference>
<dbReference type="AlphaFoldDB" id="A0A967E8T8"/>
<dbReference type="PIRSF" id="PIRSF003085">
    <property type="entry name" value="CMAS"/>
    <property type="match status" value="1"/>
</dbReference>
<proteinExistence type="inferred from homology"/>
<dbReference type="GO" id="GO:0008168">
    <property type="term" value="F:methyltransferase activity"/>
    <property type="evidence" value="ECO:0007669"/>
    <property type="project" value="UniProtKB-KW"/>
</dbReference>
<accession>A0A967E8T8</accession>
<dbReference type="PANTHER" id="PTHR43667">
    <property type="entry name" value="CYCLOPROPANE-FATTY-ACYL-PHOSPHOLIPID SYNTHASE"/>
    <property type="match status" value="1"/>
</dbReference>
<comment type="similarity">
    <text evidence="1">Belongs to the CFA/CMAS family.</text>
</comment>
<sequence>MTYSLGEVIETLFGADLPFEIRAYDGSRAGRVGSPYVVTLRNQRAVRYLATAPGEMGFARAYVMGDLDVEGIDKGDPYDFLKGVLGDFSGTLKVRRPTAAQLREIVKAVGPGAFNPPPIPSVESAPTWRRMLEGLRHSRRRDADAIQHHYDVGNEFYELVLGPSMTYTCAAYPSADATLEEAQAHKYDLVCRKLGLQPGMRLLDVGSGWGGMVRHAVQHYGVTALGVTLSREQATWAQERIKTERLDDRAEVRHLDYRDVTETDFDAISSIGLTEHIGVKNYPAYFQFLYAKVRPGGRMLNHCITRPDTTSPALERAGFINRYVFPDGELTGVGKIVEVMQNTGFEIRHVEDLREHYARTTRAWAQNLSANWDECVRLAGEPIAKVWGLYLTGSSLGFERNNIQLHQVLGQKLDDQGVADYPLRPDFG</sequence>
<dbReference type="Proteomes" id="UP000744769">
    <property type="component" value="Unassembled WGS sequence"/>
</dbReference>
<dbReference type="GO" id="GO:0032259">
    <property type="term" value="P:methylation"/>
    <property type="evidence" value="ECO:0007669"/>
    <property type="project" value="UniProtKB-KW"/>
</dbReference>
<reference evidence="6" key="1">
    <citation type="submission" date="2020-03" db="EMBL/GenBank/DDBJ databases">
        <title>Draft sequencing of Calidifontibacter sp. DB0510.</title>
        <authorList>
            <person name="Kim D.-U."/>
        </authorList>
    </citation>
    <scope>NUCLEOTIDE SEQUENCE</scope>
    <source>
        <strain evidence="6">DB0510</strain>
    </source>
</reference>
<evidence type="ECO:0000313" key="6">
    <source>
        <dbReference type="EMBL" id="NHN54525.1"/>
    </source>
</evidence>
<dbReference type="CDD" id="cd02440">
    <property type="entry name" value="AdoMet_MTases"/>
    <property type="match status" value="1"/>
</dbReference>
<dbReference type="Gene3D" id="3.40.50.150">
    <property type="entry name" value="Vaccinia Virus protein VP39"/>
    <property type="match status" value="1"/>
</dbReference>
<keyword evidence="4" id="KW-0949">S-adenosyl-L-methionine</keyword>
<keyword evidence="5" id="KW-0443">Lipid metabolism</keyword>
<keyword evidence="2 6" id="KW-0489">Methyltransferase</keyword>
<dbReference type="PANTHER" id="PTHR43667:SF1">
    <property type="entry name" value="CYCLOPROPANE-FATTY-ACYL-PHOSPHOLIPID SYNTHASE"/>
    <property type="match status" value="1"/>
</dbReference>